<dbReference type="RefSeq" id="WP_008435702.1">
    <property type="nucleotide sequence ID" value="NZ_LVJS01000023.1"/>
</dbReference>
<dbReference type="STRING" id="416169.RHOFW104T7_07755"/>
<dbReference type="InterPro" id="IPR012001">
    <property type="entry name" value="Thiamin_PyroP_enz_TPP-bd_dom"/>
</dbReference>
<evidence type="ECO:0000259" key="4">
    <source>
        <dbReference type="Pfam" id="PF00205"/>
    </source>
</evidence>
<dbReference type="GO" id="GO:0005948">
    <property type="term" value="C:acetolactate synthase complex"/>
    <property type="evidence" value="ECO:0007669"/>
    <property type="project" value="TreeGrafter"/>
</dbReference>
<dbReference type="GO" id="GO:0000287">
    <property type="term" value="F:magnesium ion binding"/>
    <property type="evidence" value="ECO:0007669"/>
    <property type="project" value="InterPro"/>
</dbReference>
<dbReference type="AlphaFoldDB" id="A0A154QJY9"/>
<dbReference type="InterPro" id="IPR012000">
    <property type="entry name" value="Thiamin_PyroP_enz_cen_dom"/>
</dbReference>
<feature type="domain" description="Thiamine pyrophosphate enzyme TPP-binding" evidence="5">
    <location>
        <begin position="379"/>
        <end position="524"/>
    </location>
</feature>
<protein>
    <submittedName>
        <fullName evidence="7">Acetolactate synthase</fullName>
    </submittedName>
</protein>
<dbReference type="GO" id="GO:0009097">
    <property type="term" value="P:isoleucine biosynthetic process"/>
    <property type="evidence" value="ECO:0007669"/>
    <property type="project" value="TreeGrafter"/>
</dbReference>
<dbReference type="Pfam" id="PF00205">
    <property type="entry name" value="TPP_enzyme_M"/>
    <property type="match status" value="1"/>
</dbReference>
<evidence type="ECO:0000259" key="5">
    <source>
        <dbReference type="Pfam" id="PF02775"/>
    </source>
</evidence>
<dbReference type="InterPro" id="IPR029035">
    <property type="entry name" value="DHS-like_NAD/FAD-binding_dom"/>
</dbReference>
<proteinExistence type="inferred from homology"/>
<dbReference type="SUPFAM" id="SSF52467">
    <property type="entry name" value="DHS-like NAD/FAD-binding domain"/>
    <property type="match status" value="1"/>
</dbReference>
<keyword evidence="8" id="KW-1185">Reference proteome</keyword>
<dbReference type="PANTHER" id="PTHR18968:SF129">
    <property type="entry name" value="ACETOLACTATE SYNTHASE"/>
    <property type="match status" value="1"/>
</dbReference>
<comment type="caution">
    <text evidence="7">The sequence shown here is derived from an EMBL/GenBank/DDBJ whole genome shotgun (WGS) entry which is preliminary data.</text>
</comment>
<evidence type="ECO:0000313" key="8">
    <source>
        <dbReference type="Proteomes" id="UP000076131"/>
    </source>
</evidence>
<reference evidence="7 8" key="1">
    <citation type="journal article" date="2016" name="MBio">
        <title>Lateral Gene Transfer in a Heavy Metal-Contaminated-Groundwater Microbial Community.</title>
        <authorList>
            <person name="Hemme C.L."/>
            <person name="Green S.J."/>
            <person name="Rishishwar L."/>
            <person name="Prakash O."/>
            <person name="Pettenato A."/>
            <person name="Chakraborty R."/>
            <person name="Deutschbauer A.M."/>
            <person name="Van Nostrand J.D."/>
            <person name="Wu L."/>
            <person name="He Z."/>
            <person name="Jordan I.K."/>
            <person name="Hazen T.C."/>
            <person name="Arkin A.P."/>
            <person name="Kostka J.E."/>
            <person name="Zhou J."/>
        </authorList>
    </citation>
    <scope>NUCLEOTIDE SEQUENCE [LARGE SCALE GENOMIC DNA]</scope>
    <source>
        <strain evidence="7 8">FW104-T7</strain>
    </source>
</reference>
<feature type="domain" description="Thiamine pyrophosphate enzyme central" evidence="4">
    <location>
        <begin position="189"/>
        <end position="320"/>
    </location>
</feature>
<accession>A0A154QJY9</accession>
<dbReference type="GO" id="GO:0030976">
    <property type="term" value="F:thiamine pyrophosphate binding"/>
    <property type="evidence" value="ECO:0007669"/>
    <property type="project" value="InterPro"/>
</dbReference>
<dbReference type="Gene3D" id="3.40.50.1220">
    <property type="entry name" value="TPP-binding domain"/>
    <property type="match status" value="1"/>
</dbReference>
<name>A0A154QJY9_9GAMM</name>
<evidence type="ECO:0000313" key="7">
    <source>
        <dbReference type="EMBL" id="KZC24604.1"/>
    </source>
</evidence>
<evidence type="ECO:0000259" key="6">
    <source>
        <dbReference type="Pfam" id="PF02776"/>
    </source>
</evidence>
<dbReference type="GO" id="GO:0003984">
    <property type="term" value="F:acetolactate synthase activity"/>
    <property type="evidence" value="ECO:0007669"/>
    <property type="project" value="TreeGrafter"/>
</dbReference>
<dbReference type="InterPro" id="IPR045229">
    <property type="entry name" value="TPP_enz"/>
</dbReference>
<dbReference type="Pfam" id="PF02776">
    <property type="entry name" value="TPP_enzyme_N"/>
    <property type="match status" value="1"/>
</dbReference>
<keyword evidence="2 3" id="KW-0786">Thiamine pyrophosphate</keyword>
<dbReference type="GO" id="GO:0050660">
    <property type="term" value="F:flavin adenine dinucleotide binding"/>
    <property type="evidence" value="ECO:0007669"/>
    <property type="project" value="TreeGrafter"/>
</dbReference>
<dbReference type="eggNOG" id="COG0028">
    <property type="taxonomic scope" value="Bacteria"/>
</dbReference>
<dbReference type="EMBL" id="LVJS01000023">
    <property type="protein sequence ID" value="KZC24604.1"/>
    <property type="molecule type" value="Genomic_DNA"/>
</dbReference>
<feature type="domain" description="Thiamine pyrophosphate enzyme N-terminal TPP-binding" evidence="6">
    <location>
        <begin position="1"/>
        <end position="116"/>
    </location>
</feature>
<dbReference type="NCBIfam" id="NF006187">
    <property type="entry name" value="PRK08322.1"/>
    <property type="match status" value="1"/>
</dbReference>
<sequence>MKAAALFVRALEAEGVHCIFGVPGEENLDLVEALRESSIRLIVTRHEQAAGFMAATWGRLTGEAGVALATLGPGATNLVTAAAYAQLGAMPMLMITGQKPIRTHKQGLFQLVDVVDMMQPLTKYTRQLVSAPTIPARVREAFRRAEEERPGAVHLELPEDIARDDVEDAILLPTGYARRPSPDDAALVQAAEAISKACKPILMIGAAANRQRTAVALRAFIDKLGVPFFTTQMGKGVVDEDHPLWLGNAALSDGDFVHRAIDAADVIINVGHDVVEKPPFFMQKGRRTVIHINFASAEVDTVYFPQIEVVGDIAHTVERLADALEPQPHWDFAGFDKVRQAFHTQLKEHADDARFPMHPVRIVADTRRFMPDDGVLCLDNGMYKLWYARYYRARQPNTVLLDNALATMGAGLPSAMAAKMVHPERKVLAICGDGGFMMNAQELETAVRLKLDLVILLLRDDAYGMIRWKQAEMGYADYGMQFGNPDFVLFAEAHGAHGHRPASADEFLPNLQRAYAQGGVHLIDLAIDYSDNHRILDEDIRRLSAAV</sequence>
<evidence type="ECO:0000256" key="3">
    <source>
        <dbReference type="RuleBase" id="RU362132"/>
    </source>
</evidence>
<dbReference type="PANTHER" id="PTHR18968">
    <property type="entry name" value="THIAMINE PYROPHOSPHATE ENZYMES"/>
    <property type="match status" value="1"/>
</dbReference>
<dbReference type="Proteomes" id="UP000076131">
    <property type="component" value="Unassembled WGS sequence"/>
</dbReference>
<dbReference type="CDD" id="cd07035">
    <property type="entry name" value="TPP_PYR_POX_like"/>
    <property type="match status" value="1"/>
</dbReference>
<dbReference type="Pfam" id="PF02775">
    <property type="entry name" value="TPP_enzyme_C"/>
    <property type="match status" value="1"/>
</dbReference>
<dbReference type="GO" id="GO:0009099">
    <property type="term" value="P:L-valine biosynthetic process"/>
    <property type="evidence" value="ECO:0007669"/>
    <property type="project" value="TreeGrafter"/>
</dbReference>
<dbReference type="InterPro" id="IPR029061">
    <property type="entry name" value="THDP-binding"/>
</dbReference>
<dbReference type="SUPFAM" id="SSF52518">
    <property type="entry name" value="Thiamin diphosphate-binding fold (THDP-binding)"/>
    <property type="match status" value="2"/>
</dbReference>
<dbReference type="InterPro" id="IPR000399">
    <property type="entry name" value="TPP-bd_CS"/>
</dbReference>
<dbReference type="PROSITE" id="PS00187">
    <property type="entry name" value="TPP_ENZYMES"/>
    <property type="match status" value="1"/>
</dbReference>
<dbReference type="InterPro" id="IPR011766">
    <property type="entry name" value="TPP_enzyme_TPP-bd"/>
</dbReference>
<organism evidence="7 8">
    <name type="scientific">Rhodanobacter thiooxydans</name>
    <dbReference type="NCBI Taxonomy" id="416169"/>
    <lineage>
        <taxon>Bacteria</taxon>
        <taxon>Pseudomonadati</taxon>
        <taxon>Pseudomonadota</taxon>
        <taxon>Gammaproteobacteria</taxon>
        <taxon>Lysobacterales</taxon>
        <taxon>Rhodanobacteraceae</taxon>
        <taxon>Rhodanobacter</taxon>
    </lineage>
</organism>
<comment type="similarity">
    <text evidence="1 3">Belongs to the TPP enzyme family.</text>
</comment>
<gene>
    <name evidence="7" type="ORF">RHOFW104T7_07755</name>
</gene>
<dbReference type="FunFam" id="3.40.50.970:FF:000007">
    <property type="entry name" value="Acetolactate synthase"/>
    <property type="match status" value="1"/>
</dbReference>
<dbReference type="Gene3D" id="3.40.50.970">
    <property type="match status" value="2"/>
</dbReference>
<evidence type="ECO:0000256" key="2">
    <source>
        <dbReference type="ARBA" id="ARBA00023052"/>
    </source>
</evidence>
<evidence type="ECO:0000256" key="1">
    <source>
        <dbReference type="ARBA" id="ARBA00007812"/>
    </source>
</evidence>